<dbReference type="GO" id="GO:0003743">
    <property type="term" value="F:translation initiation factor activity"/>
    <property type="evidence" value="ECO:0007669"/>
    <property type="project" value="UniProtKB-KW"/>
</dbReference>
<feature type="region of interest" description="Disordered" evidence="4">
    <location>
        <begin position="117"/>
        <end position="233"/>
    </location>
</feature>
<feature type="compositionally biased region" description="Basic and acidic residues" evidence="4">
    <location>
        <begin position="194"/>
        <end position="209"/>
    </location>
</feature>
<sequence length="668" mass="73732">IDTVRAISEKLRWMSDARNGKNTSLSAGASEFVPAAPFAQSRSTKAAVTLSPAAAEFLPEGGRQPWAWNGSHWSHDGNGAWPGDRSWNVGYSANSPDVAGWAGVASSPTCWFNDDAYSTDSSRSSDSEPEAEEADAGPTPALPSRPGPEIAQREGLNVVSRDEIVDDDDDFDSFSEDEGFDASVPSTSANVPCEAEHAAPTKRAEDKTSEIPTSFPVGGTEGAEEVSCAEDRNRHGEDLVAACEELVPPSSNEEQQASEADGCAPKYEKEFMLTMRRIVGRAEPTCHQLPRCEKVGSEEDVPDFLRRREESEQNGEDKWRASRSGEASKARSRTQDAKQKPDKNTQQGDASQASANKLEVSETSWAAQIARRKALSKENSDDSFVKNVRSILNKLTVEKFDTLSEQIIELVSQSDRPNHGIPLLMQLVFEKATTQHHFINMYVGLCVKLHKWLTDNERIDGAESQSNFKRVLLNQCQSSFEQYLEPPEGFDGLTGDDLYEAQVKYKTKMLGNIRLVGELIRHGMLAPKIAIAVASELARDDPAVRSERLETLATFLETVGVALDDPSWKHHHELEMVFEEVVRACSDQAVPRRVRCLLQDVLDLRNGGWKSKRRKDLSKETPQTLAQVHEKAKAEVSRQNTSKSLSSCRAEVSSSQSWASVRDLGRQL</sequence>
<evidence type="ECO:0000256" key="2">
    <source>
        <dbReference type="ARBA" id="ARBA00022540"/>
    </source>
</evidence>
<dbReference type="SUPFAM" id="SSF48371">
    <property type="entry name" value="ARM repeat"/>
    <property type="match status" value="1"/>
</dbReference>
<dbReference type="GO" id="GO:0003729">
    <property type="term" value="F:mRNA binding"/>
    <property type="evidence" value="ECO:0007669"/>
    <property type="project" value="TreeGrafter"/>
</dbReference>
<accession>A0A812KB59</accession>
<dbReference type="EMBL" id="CAJNIZ010003636">
    <property type="protein sequence ID" value="CAE7224344.1"/>
    <property type="molecule type" value="Genomic_DNA"/>
</dbReference>
<feature type="domain" description="MIF4G" evidence="5">
    <location>
        <begin position="385"/>
        <end position="608"/>
    </location>
</feature>
<evidence type="ECO:0000313" key="7">
    <source>
        <dbReference type="Proteomes" id="UP000649617"/>
    </source>
</evidence>
<feature type="compositionally biased region" description="Polar residues" evidence="4">
    <location>
        <begin position="637"/>
        <end position="659"/>
    </location>
</feature>
<comment type="similarity">
    <text evidence="1">Belongs to the eukaryotic initiation factor 4G family.</text>
</comment>
<feature type="compositionally biased region" description="Polar residues" evidence="4">
    <location>
        <begin position="344"/>
        <end position="359"/>
    </location>
</feature>
<dbReference type="PANTHER" id="PTHR23253">
    <property type="entry name" value="EUKARYOTIC TRANSLATION INITIATION FACTOR 4 GAMMA"/>
    <property type="match status" value="1"/>
</dbReference>
<keyword evidence="2" id="KW-0396">Initiation factor</keyword>
<feature type="non-terminal residue" evidence="6">
    <location>
        <position position="668"/>
    </location>
</feature>
<feature type="region of interest" description="Disordered" evidence="4">
    <location>
        <begin position="612"/>
        <end position="668"/>
    </location>
</feature>
<dbReference type="OrthoDB" id="514777at2759"/>
<evidence type="ECO:0000259" key="5">
    <source>
        <dbReference type="SMART" id="SM00543"/>
    </source>
</evidence>
<keyword evidence="3" id="KW-0648">Protein biosynthesis</keyword>
<feature type="region of interest" description="Disordered" evidence="4">
    <location>
        <begin position="246"/>
        <end position="265"/>
    </location>
</feature>
<dbReference type="InterPro" id="IPR003890">
    <property type="entry name" value="MIF4G-like_typ-3"/>
</dbReference>
<keyword evidence="7" id="KW-1185">Reference proteome</keyword>
<evidence type="ECO:0000256" key="4">
    <source>
        <dbReference type="SAM" id="MobiDB-lite"/>
    </source>
</evidence>
<feature type="compositionally biased region" description="Basic and acidic residues" evidence="4">
    <location>
        <begin position="306"/>
        <end position="320"/>
    </location>
</feature>
<evidence type="ECO:0000256" key="1">
    <source>
        <dbReference type="ARBA" id="ARBA00005775"/>
    </source>
</evidence>
<evidence type="ECO:0000256" key="3">
    <source>
        <dbReference type="ARBA" id="ARBA00022917"/>
    </source>
</evidence>
<evidence type="ECO:0000313" key="6">
    <source>
        <dbReference type="EMBL" id="CAE7224344.1"/>
    </source>
</evidence>
<gene>
    <name evidence="6" type="primary">tif471</name>
    <name evidence="6" type="ORF">SPIL2461_LOCUS3095</name>
</gene>
<dbReference type="SMART" id="SM00543">
    <property type="entry name" value="MIF4G"/>
    <property type="match status" value="1"/>
</dbReference>
<dbReference type="Gene3D" id="1.25.40.180">
    <property type="match status" value="1"/>
</dbReference>
<dbReference type="PANTHER" id="PTHR23253:SF9">
    <property type="entry name" value="EUKARYOTIC TRANSLATION INITIATION FACTOR 4 GAMMA 2"/>
    <property type="match status" value="1"/>
</dbReference>
<feature type="compositionally biased region" description="Acidic residues" evidence="4">
    <location>
        <begin position="164"/>
        <end position="180"/>
    </location>
</feature>
<proteinExistence type="inferred from homology"/>
<organism evidence="6 7">
    <name type="scientific">Symbiodinium pilosum</name>
    <name type="common">Dinoflagellate</name>
    <dbReference type="NCBI Taxonomy" id="2952"/>
    <lineage>
        <taxon>Eukaryota</taxon>
        <taxon>Sar</taxon>
        <taxon>Alveolata</taxon>
        <taxon>Dinophyceae</taxon>
        <taxon>Suessiales</taxon>
        <taxon>Symbiodiniaceae</taxon>
        <taxon>Symbiodinium</taxon>
    </lineage>
</organism>
<feature type="compositionally biased region" description="Basic and acidic residues" evidence="4">
    <location>
        <begin position="326"/>
        <end position="343"/>
    </location>
</feature>
<dbReference type="InterPro" id="IPR016024">
    <property type="entry name" value="ARM-type_fold"/>
</dbReference>
<dbReference type="Proteomes" id="UP000649617">
    <property type="component" value="Unassembled WGS sequence"/>
</dbReference>
<name>A0A812KB59_SYMPI</name>
<reference evidence="6" key="1">
    <citation type="submission" date="2021-02" db="EMBL/GenBank/DDBJ databases">
        <authorList>
            <person name="Dougan E. K."/>
            <person name="Rhodes N."/>
            <person name="Thang M."/>
            <person name="Chan C."/>
        </authorList>
    </citation>
    <scope>NUCLEOTIDE SEQUENCE</scope>
</reference>
<dbReference type="AlphaFoldDB" id="A0A812KB59"/>
<dbReference type="GO" id="GO:0016281">
    <property type="term" value="C:eukaryotic translation initiation factor 4F complex"/>
    <property type="evidence" value="ECO:0007669"/>
    <property type="project" value="TreeGrafter"/>
</dbReference>
<feature type="compositionally biased region" description="Polar residues" evidence="4">
    <location>
        <begin position="249"/>
        <end position="258"/>
    </location>
</feature>
<feature type="region of interest" description="Disordered" evidence="4">
    <location>
        <begin position="306"/>
        <end position="359"/>
    </location>
</feature>
<dbReference type="Pfam" id="PF02854">
    <property type="entry name" value="MIF4G"/>
    <property type="match status" value="1"/>
</dbReference>
<comment type="caution">
    <text evidence="6">The sequence shown here is derived from an EMBL/GenBank/DDBJ whole genome shotgun (WGS) entry which is preliminary data.</text>
</comment>
<protein>
    <submittedName>
        <fullName evidence="6">Tif471 protein</fullName>
    </submittedName>
</protein>